<dbReference type="PANTHER" id="PTHR43303:SF3">
    <property type="entry name" value="BLR3436 PROTEIN"/>
    <property type="match status" value="1"/>
</dbReference>
<sequence length="709" mass="77325">MSRYGVIGGGPAGLYFAALAKSLDPTREITVWERNAPDDTFGFGVVFSDETLDGIAAADPEIFAAMESEFARWSDIDIRYRGRVETSGGHGFAAISRMRLLQILQRRCLDLGVDVRFQSVAPTAAELSAQYDLVVAADGVNSLTRTAFADVFQPSLDMRNCRYMWLGTDRVFEAFTFIIAETQYGPMQVHAYPFSDDRSTFIVEMTERTWQASDLTDECGPMRLAELLADHLGGHKLITNNSKWLRFTTVRNQTWRHGNIVLLGDAAHTAHFSIGSGTKLAMEDALALAANLQRHSDIPTALERYEADRRPVVESTQRAAQASLEWFETIEHAVGKAPEQFAFNLLTRSRRVTYDNLRQRDPEYVARLDSWFGDGNPPLFQPYELGNVRLRNRIVSAPITVDCAVDGAPGDAEFAHLAGKALGGSGLVLTGRTAVSAEGRKTPGCTGLYTDEHVRAWRRITDFVHEHTGSLIGVQLSHASRDLSLPVGDIAAQFAQAARRAVAAGFDVVELQAGHGNLLSVHLSPLTNPGFDRSFPLRVLDAVLGDLPVIVRISAVDWAPGGTTIEDAVETAAAFMSHGAAAIDVSSGEVVPHEKPAYGRSYQTPFAERIRADVGAPTIAVGGISSYDDANSIVLAGRADLVAIGHAQLHDPSWPLHAAASLDYTGDGAFWPSMHRAGRRRPLSAGRARPQLSLHTTEDLVHRRWRAHG</sequence>
<evidence type="ECO:0000259" key="2">
    <source>
        <dbReference type="Pfam" id="PF01494"/>
    </source>
</evidence>
<evidence type="ECO:0000259" key="1">
    <source>
        <dbReference type="Pfam" id="PF00724"/>
    </source>
</evidence>
<comment type="caution">
    <text evidence="3">The sequence shown here is derived from an EMBL/GenBank/DDBJ whole genome shotgun (WGS) entry which is preliminary data.</text>
</comment>
<dbReference type="GO" id="GO:0003959">
    <property type="term" value="F:NADPH dehydrogenase activity"/>
    <property type="evidence" value="ECO:0007669"/>
    <property type="project" value="InterPro"/>
</dbReference>
<feature type="domain" description="FAD-binding" evidence="2">
    <location>
        <begin position="124"/>
        <end position="317"/>
    </location>
</feature>
<dbReference type="Gene3D" id="3.50.50.60">
    <property type="entry name" value="FAD/NAD(P)-binding domain"/>
    <property type="match status" value="1"/>
</dbReference>
<dbReference type="InterPro" id="IPR002938">
    <property type="entry name" value="FAD-bd"/>
</dbReference>
<evidence type="ECO:0000313" key="4">
    <source>
        <dbReference type="Proteomes" id="UP000585638"/>
    </source>
</evidence>
<reference evidence="3 4" key="1">
    <citation type="submission" date="2020-08" db="EMBL/GenBank/DDBJ databases">
        <title>Sequencing the genomes of 1000 actinobacteria strains.</title>
        <authorList>
            <person name="Klenk H.-P."/>
        </authorList>
    </citation>
    <scope>NUCLEOTIDE SEQUENCE [LARGE SCALE GENOMIC DNA]</scope>
    <source>
        <strain evidence="3 4">DSM 43851</strain>
    </source>
</reference>
<proteinExistence type="predicted"/>
<dbReference type="EC" id="1.14.13.40" evidence="3"/>
<dbReference type="InterPro" id="IPR044152">
    <property type="entry name" value="YqjM-like"/>
</dbReference>
<dbReference type="SUPFAM" id="SSF51905">
    <property type="entry name" value="FAD/NAD(P)-binding domain"/>
    <property type="match status" value="1"/>
</dbReference>
<dbReference type="GO" id="GO:0010181">
    <property type="term" value="F:FMN binding"/>
    <property type="evidence" value="ECO:0007669"/>
    <property type="project" value="InterPro"/>
</dbReference>
<dbReference type="InterPro" id="IPR001155">
    <property type="entry name" value="OxRdtase_FMN_N"/>
</dbReference>
<dbReference type="SUPFAM" id="SSF51395">
    <property type="entry name" value="FMN-linked oxidoreductases"/>
    <property type="match status" value="1"/>
</dbReference>
<organism evidence="3 4">
    <name type="scientific">Kutzneria kofuensis</name>
    <dbReference type="NCBI Taxonomy" id="103725"/>
    <lineage>
        <taxon>Bacteria</taxon>
        <taxon>Bacillati</taxon>
        <taxon>Actinomycetota</taxon>
        <taxon>Actinomycetes</taxon>
        <taxon>Pseudonocardiales</taxon>
        <taxon>Pseudonocardiaceae</taxon>
        <taxon>Kutzneria</taxon>
    </lineage>
</organism>
<dbReference type="GO" id="GO:0071949">
    <property type="term" value="F:FAD binding"/>
    <property type="evidence" value="ECO:0007669"/>
    <property type="project" value="InterPro"/>
</dbReference>
<dbReference type="Gene3D" id="3.20.20.70">
    <property type="entry name" value="Aldolase class I"/>
    <property type="match status" value="2"/>
</dbReference>
<name>A0A7W9KM70_9PSEU</name>
<dbReference type="PANTHER" id="PTHR43303">
    <property type="entry name" value="NADPH DEHYDROGENASE C23G7.10C-RELATED"/>
    <property type="match status" value="1"/>
</dbReference>
<protein>
    <submittedName>
        <fullName evidence="3">Anthraniloyl-CoA monooxygenase</fullName>
        <ecNumber evidence="3">1.14.13.40</ecNumber>
    </submittedName>
</protein>
<keyword evidence="3" id="KW-0560">Oxidoreductase</keyword>
<dbReference type="InterPro" id="IPR036188">
    <property type="entry name" value="FAD/NAD-bd_sf"/>
</dbReference>
<accession>A0A7W9KM70</accession>
<dbReference type="Pfam" id="PF01494">
    <property type="entry name" value="FAD_binding_3"/>
    <property type="match status" value="1"/>
</dbReference>
<dbReference type="InterPro" id="IPR013785">
    <property type="entry name" value="Aldolase_TIM"/>
</dbReference>
<dbReference type="Gene3D" id="3.30.9.20">
    <property type="match status" value="1"/>
</dbReference>
<gene>
    <name evidence="3" type="ORF">BJ998_006335</name>
</gene>
<dbReference type="RefSeq" id="WP_312890418.1">
    <property type="nucleotide sequence ID" value="NZ_BAAAWY010000024.1"/>
</dbReference>
<dbReference type="EMBL" id="JACHIR010000001">
    <property type="protein sequence ID" value="MBB5895139.1"/>
    <property type="molecule type" value="Genomic_DNA"/>
</dbReference>
<feature type="domain" description="NADH:flavin oxidoreductase/NADH oxidase N-terminal" evidence="1">
    <location>
        <begin position="379"/>
        <end position="483"/>
    </location>
</feature>
<dbReference type="GO" id="GO:0018673">
    <property type="term" value="F:anthraniloyl-CoA monooxygenase activity"/>
    <property type="evidence" value="ECO:0007669"/>
    <property type="project" value="UniProtKB-EC"/>
</dbReference>
<feature type="domain" description="NADH:flavin oxidoreductase/NADH oxidase N-terminal" evidence="1">
    <location>
        <begin position="489"/>
        <end position="660"/>
    </location>
</feature>
<keyword evidence="3" id="KW-0503">Monooxygenase</keyword>
<dbReference type="GO" id="GO:0050661">
    <property type="term" value="F:NADP binding"/>
    <property type="evidence" value="ECO:0007669"/>
    <property type="project" value="InterPro"/>
</dbReference>
<keyword evidence="4" id="KW-1185">Reference proteome</keyword>
<evidence type="ECO:0000313" key="3">
    <source>
        <dbReference type="EMBL" id="MBB5895139.1"/>
    </source>
</evidence>
<dbReference type="Pfam" id="PF00724">
    <property type="entry name" value="Oxidored_FMN"/>
    <property type="match status" value="2"/>
</dbReference>
<dbReference type="Proteomes" id="UP000585638">
    <property type="component" value="Unassembled WGS sequence"/>
</dbReference>
<dbReference type="PRINTS" id="PR00420">
    <property type="entry name" value="RNGMNOXGNASE"/>
</dbReference>
<dbReference type="AlphaFoldDB" id="A0A7W9KM70"/>